<reference evidence="1 2" key="1">
    <citation type="submission" date="2021-01" db="EMBL/GenBank/DDBJ databases">
        <title>Genomic Encyclopedia of Type Strains, Phase IV (KMG-IV): sequencing the most valuable type-strain genomes for metagenomic binning, comparative biology and taxonomic classification.</title>
        <authorList>
            <person name="Goeker M."/>
        </authorList>
    </citation>
    <scope>NUCLEOTIDE SEQUENCE [LARGE SCALE GENOMIC DNA]</scope>
    <source>
        <strain evidence="1 2">DSM 23711</strain>
    </source>
</reference>
<dbReference type="InterPro" id="IPR012674">
    <property type="entry name" value="Calycin"/>
</dbReference>
<dbReference type="RefSeq" id="WP_204498742.1">
    <property type="nucleotide sequence ID" value="NZ_JAFBDR010000008.1"/>
</dbReference>
<organism evidence="1 2">
    <name type="scientific">Aquibacillus albus</name>
    <dbReference type="NCBI Taxonomy" id="1168171"/>
    <lineage>
        <taxon>Bacteria</taxon>
        <taxon>Bacillati</taxon>
        <taxon>Bacillota</taxon>
        <taxon>Bacilli</taxon>
        <taxon>Bacillales</taxon>
        <taxon>Bacillaceae</taxon>
        <taxon>Aquibacillus</taxon>
    </lineage>
</organism>
<evidence type="ECO:0000313" key="2">
    <source>
        <dbReference type="Proteomes" id="UP001296943"/>
    </source>
</evidence>
<protein>
    <submittedName>
        <fullName evidence="1">Uncharacterized beta-barrel protein YwiB (DUF1934 family)</fullName>
    </submittedName>
</protein>
<dbReference type="Gene3D" id="2.40.128.20">
    <property type="match status" value="1"/>
</dbReference>
<name>A0ABS2N018_9BACI</name>
<dbReference type="EMBL" id="JAFBDR010000008">
    <property type="protein sequence ID" value="MBM7571245.1"/>
    <property type="molecule type" value="Genomic_DNA"/>
</dbReference>
<comment type="caution">
    <text evidence="1">The sequence shown here is derived from an EMBL/GenBank/DDBJ whole genome shotgun (WGS) entry which is preliminary data.</text>
</comment>
<proteinExistence type="predicted"/>
<keyword evidence="2" id="KW-1185">Reference proteome</keyword>
<dbReference type="Proteomes" id="UP001296943">
    <property type="component" value="Unassembled WGS sequence"/>
</dbReference>
<evidence type="ECO:0000313" key="1">
    <source>
        <dbReference type="EMBL" id="MBM7571245.1"/>
    </source>
</evidence>
<sequence>MTVNQTSVNIKLTTEIRELGQKATTVVEEEGKFYQKGQTSVLQFVEHQEESDDIHAFITIQPEKVSVKRSGAVDMYQIFRKKQITENVYRHEFGSLHMETHTDQITYQQPENGKQGKLFISYTTKLNGEGNRRHRLTITFREVFS</sequence>
<accession>A0ABS2N018</accession>
<gene>
    <name evidence="1" type="ORF">JOC48_001741</name>
</gene>
<dbReference type="Pfam" id="PF09148">
    <property type="entry name" value="DUF1934"/>
    <property type="match status" value="1"/>
</dbReference>
<dbReference type="InterPro" id="IPR015231">
    <property type="entry name" value="DUF1934"/>
</dbReference>
<dbReference type="SUPFAM" id="SSF50814">
    <property type="entry name" value="Lipocalins"/>
    <property type="match status" value="1"/>
</dbReference>